<dbReference type="InterPro" id="IPR019076">
    <property type="entry name" value="Spore_lipoprot_YhcN/YlaJ-like"/>
</dbReference>
<keyword evidence="2" id="KW-0732">Signal</keyword>
<feature type="chain" id="PRO_5039199371" evidence="2">
    <location>
        <begin position="22"/>
        <end position="181"/>
    </location>
</feature>
<evidence type="ECO:0000256" key="1">
    <source>
        <dbReference type="SAM" id="MobiDB-lite"/>
    </source>
</evidence>
<dbReference type="PATRIC" id="fig|1131935.3.peg.1095"/>
<accession>H3SCA6</accession>
<dbReference type="STRING" id="1131935.PDENDC454_05486"/>
<keyword evidence="3" id="KW-0449">Lipoprotein</keyword>
<dbReference type="NCBIfam" id="TIGR02898">
    <property type="entry name" value="spore_YhcN_YlaJ"/>
    <property type="match status" value="1"/>
</dbReference>
<reference evidence="3 4" key="1">
    <citation type="journal article" date="2012" name="J. Bacteriol.">
        <title>Genome Sequence of the Pattern-Forming Social Bacterium Paenibacillus dendritiformis C454 Chiral Morphotype.</title>
        <authorList>
            <person name="Sirota-Madi A."/>
            <person name="Olender T."/>
            <person name="Helman Y."/>
            <person name="Brainis I."/>
            <person name="Finkelshtein A."/>
            <person name="Roth D."/>
            <person name="Hagai E."/>
            <person name="Leshkowitz D."/>
            <person name="Brodsky L."/>
            <person name="Galatenko V."/>
            <person name="Nikolaev V."/>
            <person name="Gutnick D.L."/>
            <person name="Lancet D."/>
            <person name="Ben-Jacob E."/>
        </authorList>
    </citation>
    <scope>NUCLEOTIDE SEQUENCE [LARGE SCALE GENOMIC DNA]</scope>
    <source>
        <strain evidence="3 4">C454</strain>
    </source>
</reference>
<comment type="caution">
    <text evidence="3">The sequence shown here is derived from an EMBL/GenBank/DDBJ whole genome shotgun (WGS) entry which is preliminary data.</text>
</comment>
<feature type="region of interest" description="Disordered" evidence="1">
    <location>
        <begin position="158"/>
        <end position="181"/>
    </location>
</feature>
<proteinExistence type="predicted"/>
<gene>
    <name evidence="3" type="ORF">PDENDC454_05486</name>
</gene>
<feature type="compositionally biased region" description="Polar residues" evidence="1">
    <location>
        <begin position="171"/>
        <end position="181"/>
    </location>
</feature>
<organism evidence="3 4">
    <name type="scientific">Paenibacillus dendritiformis C454</name>
    <dbReference type="NCBI Taxonomy" id="1131935"/>
    <lineage>
        <taxon>Bacteria</taxon>
        <taxon>Bacillati</taxon>
        <taxon>Bacillota</taxon>
        <taxon>Bacilli</taxon>
        <taxon>Bacillales</taxon>
        <taxon>Paenibacillaceae</taxon>
        <taxon>Paenibacillus</taxon>
    </lineage>
</organism>
<dbReference type="GO" id="GO:0030435">
    <property type="term" value="P:sporulation resulting in formation of a cellular spore"/>
    <property type="evidence" value="ECO:0007669"/>
    <property type="project" value="InterPro"/>
</dbReference>
<name>H3SCA6_9BACL</name>
<dbReference type="AlphaFoldDB" id="H3SCA6"/>
<feature type="signal peptide" evidence="2">
    <location>
        <begin position="1"/>
        <end position="21"/>
    </location>
</feature>
<evidence type="ECO:0000313" key="4">
    <source>
        <dbReference type="Proteomes" id="UP000003900"/>
    </source>
</evidence>
<dbReference type="Pfam" id="PF09580">
    <property type="entry name" value="Spore_YhcN_YlaJ"/>
    <property type="match status" value="1"/>
</dbReference>
<dbReference type="EMBL" id="AHKH01000009">
    <property type="protein sequence ID" value="EHQ63310.1"/>
    <property type="molecule type" value="Genomic_DNA"/>
</dbReference>
<dbReference type="PROSITE" id="PS51257">
    <property type="entry name" value="PROKAR_LIPOPROTEIN"/>
    <property type="match status" value="1"/>
</dbReference>
<protein>
    <submittedName>
        <fullName evidence="3">Sporulation lipoprotein YhcN/YlaJ-like protein</fullName>
    </submittedName>
</protein>
<sequence>MMHRLLVAIVIVGMLAGCGNANRQATPGGYAGGQAQPIQDGKGNIQDAGAVSQHLANLARKVPGVKNANCVVFGNTAIVGIDVDSGMERSRVGTVKYSVAEALSKDKYGANALVTADMDINARLREMTADIRQGRPISGFANELADIVGRIVPQIPNDVKQIESNAPEPSPTNGARSQQAR</sequence>
<keyword evidence="4" id="KW-1185">Reference proteome</keyword>
<dbReference type="Proteomes" id="UP000003900">
    <property type="component" value="Unassembled WGS sequence"/>
</dbReference>
<evidence type="ECO:0000256" key="2">
    <source>
        <dbReference type="SAM" id="SignalP"/>
    </source>
</evidence>
<evidence type="ECO:0000313" key="3">
    <source>
        <dbReference type="EMBL" id="EHQ63310.1"/>
    </source>
</evidence>
<dbReference type="InterPro" id="IPR014247">
    <property type="entry name" value="Spore_lipoprot_YhcN/YlaJ"/>
</dbReference>